<dbReference type="AlphaFoldDB" id="A0A3N4JXG8"/>
<dbReference type="Proteomes" id="UP000276215">
    <property type="component" value="Unassembled WGS sequence"/>
</dbReference>
<evidence type="ECO:0000313" key="2">
    <source>
        <dbReference type="Proteomes" id="UP000276215"/>
    </source>
</evidence>
<proteinExistence type="predicted"/>
<sequence>MPQPLSHITLTASTCTSRNTGTHLDEDDQLILIRLCVLYQSKYREEKKGEFWMKISALLEKETGKRLKDPTSTMKSLVACCWITVDIEKQESGTTQADRELTQALDAWIIWLDAIEKRENASEGVYQKRTWKSRGSVREEWWQKEIEAVYQDTALLVSAIQDMST</sequence>
<protein>
    <submittedName>
        <fullName evidence="1">Uncharacterized protein</fullName>
    </submittedName>
</protein>
<dbReference type="OrthoDB" id="4414363at2759"/>
<dbReference type="EMBL" id="ML120372">
    <property type="protein sequence ID" value="RPB01522.1"/>
    <property type="molecule type" value="Genomic_DNA"/>
</dbReference>
<name>A0A3N4JXG8_9PEZI</name>
<gene>
    <name evidence="1" type="ORF">L873DRAFT_1788207</name>
</gene>
<accession>A0A3N4JXG8</accession>
<organism evidence="1 2">
    <name type="scientific">Choiromyces venosus 120613-1</name>
    <dbReference type="NCBI Taxonomy" id="1336337"/>
    <lineage>
        <taxon>Eukaryota</taxon>
        <taxon>Fungi</taxon>
        <taxon>Dikarya</taxon>
        <taxon>Ascomycota</taxon>
        <taxon>Pezizomycotina</taxon>
        <taxon>Pezizomycetes</taxon>
        <taxon>Pezizales</taxon>
        <taxon>Tuberaceae</taxon>
        <taxon>Choiromyces</taxon>
    </lineage>
</organism>
<keyword evidence="2" id="KW-1185">Reference proteome</keyword>
<evidence type="ECO:0000313" key="1">
    <source>
        <dbReference type="EMBL" id="RPB01522.1"/>
    </source>
</evidence>
<reference evidence="1 2" key="1">
    <citation type="journal article" date="2018" name="Nat. Ecol. Evol.">
        <title>Pezizomycetes genomes reveal the molecular basis of ectomycorrhizal truffle lifestyle.</title>
        <authorList>
            <person name="Murat C."/>
            <person name="Payen T."/>
            <person name="Noel B."/>
            <person name="Kuo A."/>
            <person name="Morin E."/>
            <person name="Chen J."/>
            <person name="Kohler A."/>
            <person name="Krizsan K."/>
            <person name="Balestrini R."/>
            <person name="Da Silva C."/>
            <person name="Montanini B."/>
            <person name="Hainaut M."/>
            <person name="Levati E."/>
            <person name="Barry K.W."/>
            <person name="Belfiori B."/>
            <person name="Cichocki N."/>
            <person name="Clum A."/>
            <person name="Dockter R.B."/>
            <person name="Fauchery L."/>
            <person name="Guy J."/>
            <person name="Iotti M."/>
            <person name="Le Tacon F."/>
            <person name="Lindquist E.A."/>
            <person name="Lipzen A."/>
            <person name="Malagnac F."/>
            <person name="Mello A."/>
            <person name="Molinier V."/>
            <person name="Miyauchi S."/>
            <person name="Poulain J."/>
            <person name="Riccioni C."/>
            <person name="Rubini A."/>
            <person name="Sitrit Y."/>
            <person name="Splivallo R."/>
            <person name="Traeger S."/>
            <person name="Wang M."/>
            <person name="Zifcakova L."/>
            <person name="Wipf D."/>
            <person name="Zambonelli A."/>
            <person name="Paolocci F."/>
            <person name="Nowrousian M."/>
            <person name="Ottonello S."/>
            <person name="Baldrian P."/>
            <person name="Spatafora J.W."/>
            <person name="Henrissat B."/>
            <person name="Nagy L.G."/>
            <person name="Aury J.M."/>
            <person name="Wincker P."/>
            <person name="Grigoriev I.V."/>
            <person name="Bonfante P."/>
            <person name="Martin F.M."/>
        </authorList>
    </citation>
    <scope>NUCLEOTIDE SEQUENCE [LARGE SCALE GENOMIC DNA]</scope>
    <source>
        <strain evidence="1 2">120613-1</strain>
    </source>
</reference>